<evidence type="ECO:0000313" key="3">
    <source>
        <dbReference type="EMBL" id="KDN70830.1"/>
    </source>
</evidence>
<keyword evidence="2" id="KW-1133">Transmembrane helix</keyword>
<reference evidence="4" key="1">
    <citation type="journal article" date="2014" name="Genome Announc.">
        <title>Draft genome sequence of Colletotrichum sublineola, a destructive pathogen of cultivated sorghum.</title>
        <authorList>
            <person name="Baroncelli R."/>
            <person name="Sanz-Martin J.M."/>
            <person name="Rech G.E."/>
            <person name="Sukno S.A."/>
            <person name="Thon M.R."/>
        </authorList>
    </citation>
    <scope>NUCLEOTIDE SEQUENCE [LARGE SCALE GENOMIC DNA]</scope>
    <source>
        <strain evidence="4">TX430BB</strain>
    </source>
</reference>
<dbReference type="eggNOG" id="KOG0254">
    <property type="taxonomic scope" value="Eukaryota"/>
</dbReference>
<name>A0A066XXZ1_COLSU</name>
<sequence>MGFLRSILTAVSVIVGGVVFQNQMKAENPSLIAEIGHELARQFDGDNASAHVEDIGLLTEEQQLPVRQAYYRALRVVWIMYVAFAGLASVLNLFVSEHHLSSDRKAAILGINRKEETDSSPRPLAGEEIPLESSGREDTQQNKLRNRSTA</sequence>
<keyword evidence="2" id="KW-0472">Membrane</keyword>
<feature type="transmembrane region" description="Helical" evidence="2">
    <location>
        <begin position="7"/>
        <end position="24"/>
    </location>
</feature>
<proteinExistence type="predicted"/>
<evidence type="ECO:0000256" key="2">
    <source>
        <dbReference type="SAM" id="Phobius"/>
    </source>
</evidence>
<dbReference type="AlphaFoldDB" id="A0A066XXZ1"/>
<feature type="region of interest" description="Disordered" evidence="1">
    <location>
        <begin position="112"/>
        <end position="150"/>
    </location>
</feature>
<accession>A0A066XXZ1</accession>
<comment type="caution">
    <text evidence="3">The sequence shown here is derived from an EMBL/GenBank/DDBJ whole genome shotgun (WGS) entry which is preliminary data.</text>
</comment>
<dbReference type="Proteomes" id="UP000027238">
    <property type="component" value="Unassembled WGS sequence"/>
</dbReference>
<keyword evidence="2" id="KW-0812">Transmembrane</keyword>
<feature type="compositionally biased region" description="Polar residues" evidence="1">
    <location>
        <begin position="141"/>
        <end position="150"/>
    </location>
</feature>
<evidence type="ECO:0000256" key="1">
    <source>
        <dbReference type="SAM" id="MobiDB-lite"/>
    </source>
</evidence>
<dbReference type="OMA" id="WICRTSE"/>
<keyword evidence="4" id="KW-1185">Reference proteome</keyword>
<gene>
    <name evidence="3" type="ORF">CSUB01_08903</name>
</gene>
<organism evidence="3 4">
    <name type="scientific">Colletotrichum sublineola</name>
    <name type="common">Sorghum anthracnose fungus</name>
    <dbReference type="NCBI Taxonomy" id="1173701"/>
    <lineage>
        <taxon>Eukaryota</taxon>
        <taxon>Fungi</taxon>
        <taxon>Dikarya</taxon>
        <taxon>Ascomycota</taxon>
        <taxon>Pezizomycotina</taxon>
        <taxon>Sordariomycetes</taxon>
        <taxon>Hypocreomycetidae</taxon>
        <taxon>Glomerellales</taxon>
        <taxon>Glomerellaceae</taxon>
        <taxon>Colletotrichum</taxon>
        <taxon>Colletotrichum graminicola species complex</taxon>
    </lineage>
</organism>
<dbReference type="OrthoDB" id="10021397at2759"/>
<feature type="transmembrane region" description="Helical" evidence="2">
    <location>
        <begin position="76"/>
        <end position="95"/>
    </location>
</feature>
<protein>
    <submittedName>
        <fullName evidence="3">Putative plays a role in the entry into G0</fullName>
    </submittedName>
</protein>
<dbReference type="EMBL" id="JMSE01000283">
    <property type="protein sequence ID" value="KDN70830.1"/>
    <property type="molecule type" value="Genomic_DNA"/>
</dbReference>
<dbReference type="HOGENOM" id="CLU_1864658_0_0_1"/>
<evidence type="ECO:0000313" key="4">
    <source>
        <dbReference type="Proteomes" id="UP000027238"/>
    </source>
</evidence>